<keyword evidence="2" id="KW-0472">Membrane</keyword>
<feature type="transmembrane region" description="Helical" evidence="2">
    <location>
        <begin position="187"/>
        <end position="214"/>
    </location>
</feature>
<keyword evidence="2" id="KW-0812">Transmembrane</keyword>
<keyword evidence="5" id="KW-1185">Reference proteome</keyword>
<name>A0A3A1U4I0_9MICO</name>
<evidence type="ECO:0000256" key="2">
    <source>
        <dbReference type="SAM" id="Phobius"/>
    </source>
</evidence>
<evidence type="ECO:0000259" key="3">
    <source>
        <dbReference type="Pfam" id="PF25231"/>
    </source>
</evidence>
<evidence type="ECO:0000313" key="4">
    <source>
        <dbReference type="EMBL" id="RIX28757.1"/>
    </source>
</evidence>
<feature type="domain" description="DUF7847" evidence="3">
    <location>
        <begin position="64"/>
        <end position="342"/>
    </location>
</feature>
<comment type="caution">
    <text evidence="4">The sequence shown here is derived from an EMBL/GenBank/DDBJ whole genome shotgun (WGS) entry which is preliminary data.</text>
</comment>
<sequence length="385" mass="40246">MADQGADWTSPGGGPRRDADPPRYGERIPGWTSPAEQQPAPVVPQAYTPPPKPGLVPLHPLSFGQLLGGAFQVIRYNPRATVAPALIISFLQNLLVLGLTYGIGIATFDRVERATNDADRAAIALGGAATGGAAALAVIVASVIATALLQGILTRVVADGVLGRRPTAGEALRAAGRRFWPLVGYSLLLGVIQLVLVLVLAASVVGLVVAFSGVANDIGILYAVLIAIPIGLALLVVYGFFAVKFALAPSAIVLERKPVLASIRRSWTLTRRAFWRTFGLLALVTIMVSAAAQIVSLPFSILGSAIAGLLYPNSGGDVQSTLVTALVSSIPGVLVTVVVTGIGQIAQVGAIVLVYLDRRMRTEGLDLELRRFVEQGGDDPYERIG</sequence>
<feature type="compositionally biased region" description="Basic and acidic residues" evidence="1">
    <location>
        <begin position="15"/>
        <end position="26"/>
    </location>
</feature>
<dbReference type="EMBL" id="QXTG01000002">
    <property type="protein sequence ID" value="RIX28757.1"/>
    <property type="molecule type" value="Genomic_DNA"/>
</dbReference>
<protein>
    <recommendedName>
        <fullName evidence="3">DUF7847 domain-containing protein</fullName>
    </recommendedName>
</protein>
<feature type="transmembrane region" description="Helical" evidence="2">
    <location>
        <begin position="280"/>
        <end position="310"/>
    </location>
</feature>
<dbReference type="RefSeq" id="WP_119483066.1">
    <property type="nucleotide sequence ID" value="NZ_QXTG01000002.1"/>
</dbReference>
<feature type="transmembrane region" description="Helical" evidence="2">
    <location>
        <begin position="220"/>
        <end position="247"/>
    </location>
</feature>
<organism evidence="4 5">
    <name type="scientific">Amnibacterium setariae</name>
    <dbReference type="NCBI Taxonomy" id="2306585"/>
    <lineage>
        <taxon>Bacteria</taxon>
        <taxon>Bacillati</taxon>
        <taxon>Actinomycetota</taxon>
        <taxon>Actinomycetes</taxon>
        <taxon>Micrococcales</taxon>
        <taxon>Microbacteriaceae</taxon>
        <taxon>Amnibacterium</taxon>
    </lineage>
</organism>
<feature type="region of interest" description="Disordered" evidence="1">
    <location>
        <begin position="1"/>
        <end position="48"/>
    </location>
</feature>
<gene>
    <name evidence="4" type="ORF">D1781_15315</name>
</gene>
<evidence type="ECO:0000256" key="1">
    <source>
        <dbReference type="SAM" id="MobiDB-lite"/>
    </source>
</evidence>
<dbReference type="InterPro" id="IPR057169">
    <property type="entry name" value="DUF7847"/>
</dbReference>
<keyword evidence="2" id="KW-1133">Transmembrane helix</keyword>
<dbReference type="Pfam" id="PF25231">
    <property type="entry name" value="DUF7847"/>
    <property type="match status" value="1"/>
</dbReference>
<dbReference type="AlphaFoldDB" id="A0A3A1U4I0"/>
<accession>A0A3A1U4I0</accession>
<evidence type="ECO:0000313" key="5">
    <source>
        <dbReference type="Proteomes" id="UP000265742"/>
    </source>
</evidence>
<dbReference type="OrthoDB" id="121140at2"/>
<feature type="compositionally biased region" description="Low complexity" evidence="1">
    <location>
        <begin position="34"/>
        <end position="46"/>
    </location>
</feature>
<feature type="transmembrane region" description="Helical" evidence="2">
    <location>
        <begin position="330"/>
        <end position="356"/>
    </location>
</feature>
<reference evidence="5" key="1">
    <citation type="submission" date="2018-09" db="EMBL/GenBank/DDBJ databases">
        <authorList>
            <person name="Kim I."/>
        </authorList>
    </citation>
    <scope>NUCLEOTIDE SEQUENCE [LARGE SCALE GENOMIC DNA]</scope>
    <source>
        <strain evidence="5">DD4a</strain>
    </source>
</reference>
<dbReference type="Proteomes" id="UP000265742">
    <property type="component" value="Unassembled WGS sequence"/>
</dbReference>
<feature type="transmembrane region" description="Helical" evidence="2">
    <location>
        <begin position="82"/>
        <end position="103"/>
    </location>
</feature>
<feature type="transmembrane region" description="Helical" evidence="2">
    <location>
        <begin position="123"/>
        <end position="149"/>
    </location>
</feature>
<proteinExistence type="predicted"/>